<evidence type="ECO:0000256" key="2">
    <source>
        <dbReference type="ARBA" id="ARBA00022679"/>
    </source>
</evidence>
<feature type="active site" description="Proton acceptor" evidence="4">
    <location>
        <position position="361"/>
    </location>
</feature>
<dbReference type="GO" id="GO:0004095">
    <property type="term" value="F:carnitine O-palmitoyltransferase activity"/>
    <property type="evidence" value="ECO:0007669"/>
    <property type="project" value="TreeGrafter"/>
</dbReference>
<dbReference type="InterPro" id="IPR039551">
    <property type="entry name" value="Cho/carn_acyl_trans"/>
</dbReference>
<dbReference type="AlphaFoldDB" id="A0A830I0Z8"/>
<dbReference type="GO" id="GO:0006635">
    <property type="term" value="P:fatty acid beta-oxidation"/>
    <property type="evidence" value="ECO:0007669"/>
    <property type="project" value="TreeGrafter"/>
</dbReference>
<dbReference type="InterPro" id="IPR023213">
    <property type="entry name" value="CAT-like_dom_sf"/>
</dbReference>
<comment type="caution">
    <text evidence="6">The sequence shown here is derived from an EMBL/GenBank/DDBJ whole genome shotgun (WGS) entry which is preliminary data.</text>
</comment>
<evidence type="ECO:0000313" key="7">
    <source>
        <dbReference type="Proteomes" id="UP000660262"/>
    </source>
</evidence>
<dbReference type="EMBL" id="BNJQ01000036">
    <property type="protein sequence ID" value="GHP11750.1"/>
    <property type="molecule type" value="Genomic_DNA"/>
</dbReference>
<dbReference type="Pfam" id="PF00755">
    <property type="entry name" value="Carn_acyltransf"/>
    <property type="match status" value="1"/>
</dbReference>
<dbReference type="InterPro" id="IPR042231">
    <property type="entry name" value="Cho/carn_acyl_trans_2"/>
</dbReference>
<keyword evidence="3" id="KW-0012">Acyltransferase</keyword>
<evidence type="ECO:0000313" key="6">
    <source>
        <dbReference type="EMBL" id="GHP11750.1"/>
    </source>
</evidence>
<name>A0A830I0Z8_9CHLO</name>
<dbReference type="PANTHER" id="PTHR22589:SF16">
    <property type="entry name" value="CARNITINE O-PALMITOYLTRANSFERASE 2, MITOCHONDRIAL"/>
    <property type="match status" value="1"/>
</dbReference>
<evidence type="ECO:0000256" key="1">
    <source>
        <dbReference type="ARBA" id="ARBA00005232"/>
    </source>
</evidence>
<dbReference type="GO" id="GO:0005739">
    <property type="term" value="C:mitochondrion"/>
    <property type="evidence" value="ECO:0007669"/>
    <property type="project" value="TreeGrafter"/>
</dbReference>
<evidence type="ECO:0000256" key="4">
    <source>
        <dbReference type="PIRSR" id="PIRSR600542-1"/>
    </source>
</evidence>
<keyword evidence="7" id="KW-1185">Reference proteome</keyword>
<dbReference type="SUPFAM" id="SSF52777">
    <property type="entry name" value="CoA-dependent acyltransferases"/>
    <property type="match status" value="2"/>
</dbReference>
<sequence length="720" mass="79913">MSSTATATTTKSAYMALRVLLAQRTVGLSSSSCGLRFLSSSSISHGNKRYDYSSMYETNYLSLPRLPIPSLQDTCSRWLKSTKALHESEASYAQTEAAAREFFSSPDAAALQEKLTAMDASATAKGGYPHSYIEKLWDDMYFGDRSFHPVYFSPFFKIIDTPDPKDMKQTERAAKFVHGFARWTRKVVDGEFEEDMAGKQGLCTSSVGLMFNSAKIPGKDRDTLSVNASAGHVAVMNGGDVFIIDVLDGKGGIISVEHLTKLMDQCVDGSQTGDVDPREFKIPALTSYKRGKWAEWRKTLDQDALKLIDDALLMVCLDDDEVETRTDMARNLLIGNTKNRWWDKQQLIVAPNGMMGFCFEHSYSDGLGWARFIHEVMCDNLGYHAPPVGSLIEPLKTFPESAELVSSQPSPKLLTLDVGEEEAYDFYDQVGDADWRTALGDYLYLQERVQLQTCDFEDFGKNEMKTWGVSPDAGCQMAYQLAYYRIHGEMPGVYESCATRKFFHGRTETIRSSSPEMKAMVLAVNEAMKIGADLSSAKEAVAAAAAQHVAVSKNAQNGEGVDRHLKALKDVLDNHMAPAPQPPQYGEPQDMDIARKFFSHPMIGRSGTWDLSTSNASGSPFIDIFGFGAVSETGYGIGYLIFDDKVVFNITCFNEMKPKYDAIVEDTYGYWGGDISDDEINMTPKAEQQLIGPHEVIPNVKLMEQELRKALHDIGKVMKA</sequence>
<proteinExistence type="inferred from homology"/>
<dbReference type="PANTHER" id="PTHR22589">
    <property type="entry name" value="CARNITINE O-ACYLTRANSFERASE"/>
    <property type="match status" value="1"/>
</dbReference>
<organism evidence="6 7">
    <name type="scientific">Pycnococcus provasolii</name>
    <dbReference type="NCBI Taxonomy" id="41880"/>
    <lineage>
        <taxon>Eukaryota</taxon>
        <taxon>Viridiplantae</taxon>
        <taxon>Chlorophyta</taxon>
        <taxon>Pseudoscourfieldiophyceae</taxon>
        <taxon>Pseudoscourfieldiales</taxon>
        <taxon>Pycnococcaceae</taxon>
        <taxon>Pycnococcus</taxon>
    </lineage>
</organism>
<accession>A0A830I0Z8</accession>
<reference evidence="6" key="1">
    <citation type="submission" date="2020-10" db="EMBL/GenBank/DDBJ databases">
        <title>Unveiling of a novel bifunctional photoreceptor, Dualchrome1, isolated from a cosmopolitan green alga.</title>
        <authorList>
            <person name="Suzuki S."/>
            <person name="Kawachi M."/>
        </authorList>
    </citation>
    <scope>NUCLEOTIDE SEQUENCE</scope>
    <source>
        <strain evidence="6">NIES 2893</strain>
    </source>
</reference>
<feature type="domain" description="Choline/carnitine acyltransferase" evidence="5">
    <location>
        <begin position="66"/>
        <end position="655"/>
    </location>
</feature>
<dbReference type="Gene3D" id="3.30.559.10">
    <property type="entry name" value="Chloramphenicol acetyltransferase-like domain"/>
    <property type="match status" value="1"/>
</dbReference>
<dbReference type="Gene3D" id="3.30.559.70">
    <property type="entry name" value="Choline/Carnitine o-acyltransferase, domain 2"/>
    <property type="match status" value="1"/>
</dbReference>
<dbReference type="OrthoDB" id="240216at2759"/>
<keyword evidence="2" id="KW-0808">Transferase</keyword>
<protein>
    <recommendedName>
        <fullName evidence="5">Choline/carnitine acyltransferase domain-containing protein</fullName>
    </recommendedName>
</protein>
<comment type="similarity">
    <text evidence="1">Belongs to the carnitine/choline acetyltransferase family.</text>
</comment>
<evidence type="ECO:0000259" key="5">
    <source>
        <dbReference type="Pfam" id="PF00755"/>
    </source>
</evidence>
<dbReference type="InterPro" id="IPR000542">
    <property type="entry name" value="Carn_acyl_trans"/>
</dbReference>
<gene>
    <name evidence="6" type="ORF">PPROV_001047800</name>
</gene>
<dbReference type="Proteomes" id="UP000660262">
    <property type="component" value="Unassembled WGS sequence"/>
</dbReference>
<evidence type="ECO:0000256" key="3">
    <source>
        <dbReference type="ARBA" id="ARBA00023315"/>
    </source>
</evidence>